<dbReference type="GO" id="GO:0015344">
    <property type="term" value="F:siderophore uptake transmembrane transporter activity"/>
    <property type="evidence" value="ECO:0007669"/>
    <property type="project" value="TreeGrafter"/>
</dbReference>
<dbReference type="InterPro" id="IPR037066">
    <property type="entry name" value="Plug_dom_sf"/>
</dbReference>
<comment type="similarity">
    <text evidence="2">Belongs to the TonB-dependent receptor family. Hemoglobin/haptoglobin binding protein subfamily.</text>
</comment>
<dbReference type="OrthoDB" id="9764669at2"/>
<evidence type="ECO:0000256" key="10">
    <source>
        <dbReference type="ARBA" id="ARBA00023237"/>
    </source>
</evidence>
<dbReference type="Gene3D" id="2.40.170.20">
    <property type="entry name" value="TonB-dependent receptor, beta-barrel domain"/>
    <property type="match status" value="1"/>
</dbReference>
<dbReference type="RefSeq" id="WP_008044958.1">
    <property type="nucleotide sequence ID" value="NZ_CH724151.1"/>
</dbReference>
<evidence type="ECO:0000256" key="9">
    <source>
        <dbReference type="ARBA" id="ARBA00023170"/>
    </source>
</evidence>
<dbReference type="Pfam" id="PF00593">
    <property type="entry name" value="TonB_dep_Rec_b-barrel"/>
    <property type="match status" value="1"/>
</dbReference>
<protein>
    <submittedName>
        <fullName evidence="15">Outer membrane cobalamin receptor protein</fullName>
    </submittedName>
</protein>
<dbReference type="InterPro" id="IPR000531">
    <property type="entry name" value="Beta-barrel_TonB"/>
</dbReference>
<evidence type="ECO:0000256" key="11">
    <source>
        <dbReference type="PROSITE-ProRule" id="PRU01360"/>
    </source>
</evidence>
<keyword evidence="8 11" id="KW-0472">Membrane</keyword>
<evidence type="ECO:0000256" key="6">
    <source>
        <dbReference type="ARBA" id="ARBA00022729"/>
    </source>
</evidence>
<dbReference type="GO" id="GO:0009279">
    <property type="term" value="C:cell outer membrane"/>
    <property type="evidence" value="ECO:0007669"/>
    <property type="project" value="UniProtKB-SubCell"/>
</dbReference>
<dbReference type="EMBL" id="AAOE01000001">
    <property type="protein sequence ID" value="EAR11354.1"/>
    <property type="molecule type" value="Genomic_DNA"/>
</dbReference>
<evidence type="ECO:0000256" key="3">
    <source>
        <dbReference type="ARBA" id="ARBA00022448"/>
    </source>
</evidence>
<feature type="domain" description="TonB-dependent receptor plug" evidence="14">
    <location>
        <begin position="48"/>
        <end position="148"/>
    </location>
</feature>
<evidence type="ECO:0000259" key="14">
    <source>
        <dbReference type="Pfam" id="PF07715"/>
    </source>
</evidence>
<dbReference type="InterPro" id="IPR036942">
    <property type="entry name" value="Beta-barrel_TonB_sf"/>
</dbReference>
<evidence type="ECO:0000256" key="1">
    <source>
        <dbReference type="ARBA" id="ARBA00004571"/>
    </source>
</evidence>
<feature type="domain" description="TonB-dependent receptor-like beta-barrel" evidence="13">
    <location>
        <begin position="234"/>
        <end position="614"/>
    </location>
</feature>
<dbReference type="Proteomes" id="UP000005953">
    <property type="component" value="Unassembled WGS sequence"/>
</dbReference>
<keyword evidence="16" id="KW-1185">Reference proteome</keyword>
<name>A4B9Q3_9GAMM</name>
<evidence type="ECO:0000256" key="5">
    <source>
        <dbReference type="ARBA" id="ARBA00022692"/>
    </source>
</evidence>
<evidence type="ECO:0000256" key="12">
    <source>
        <dbReference type="RuleBase" id="RU003357"/>
    </source>
</evidence>
<keyword evidence="6" id="KW-0732">Signal</keyword>
<dbReference type="GO" id="GO:0044718">
    <property type="term" value="P:siderophore transmembrane transport"/>
    <property type="evidence" value="ECO:0007669"/>
    <property type="project" value="TreeGrafter"/>
</dbReference>
<evidence type="ECO:0000259" key="13">
    <source>
        <dbReference type="Pfam" id="PF00593"/>
    </source>
</evidence>
<accession>A4B9Q3</accession>
<proteinExistence type="inferred from homology"/>
<evidence type="ECO:0000313" key="15">
    <source>
        <dbReference type="EMBL" id="EAR11354.1"/>
    </source>
</evidence>
<dbReference type="STRING" id="314283.MED297_20742"/>
<keyword evidence="7 12" id="KW-0798">TonB box</keyword>
<dbReference type="HOGENOM" id="CLU_008287_18_5_6"/>
<dbReference type="PANTHER" id="PTHR30069:SF29">
    <property type="entry name" value="HEMOGLOBIN AND HEMOGLOBIN-HAPTOGLOBIN-BINDING PROTEIN 1-RELATED"/>
    <property type="match status" value="1"/>
</dbReference>
<dbReference type="Pfam" id="PF07715">
    <property type="entry name" value="Plug"/>
    <property type="match status" value="1"/>
</dbReference>
<keyword evidence="5 11" id="KW-0812">Transmembrane</keyword>
<organism evidence="15 16">
    <name type="scientific">Reinekea blandensis MED297</name>
    <dbReference type="NCBI Taxonomy" id="314283"/>
    <lineage>
        <taxon>Bacteria</taxon>
        <taxon>Pseudomonadati</taxon>
        <taxon>Pseudomonadota</taxon>
        <taxon>Gammaproteobacteria</taxon>
        <taxon>Oceanospirillales</taxon>
        <taxon>Saccharospirillaceae</taxon>
        <taxon>Reinekea</taxon>
    </lineage>
</organism>
<evidence type="ECO:0000256" key="2">
    <source>
        <dbReference type="ARBA" id="ARBA00008143"/>
    </source>
</evidence>
<evidence type="ECO:0000256" key="7">
    <source>
        <dbReference type="ARBA" id="ARBA00023077"/>
    </source>
</evidence>
<keyword evidence="3 11" id="KW-0813">Transport</keyword>
<dbReference type="PANTHER" id="PTHR30069">
    <property type="entry name" value="TONB-DEPENDENT OUTER MEMBRANE RECEPTOR"/>
    <property type="match status" value="1"/>
</dbReference>
<dbReference type="PROSITE" id="PS52016">
    <property type="entry name" value="TONB_DEPENDENT_REC_3"/>
    <property type="match status" value="1"/>
</dbReference>
<sequence>MSLFFRRTLGPATVVLVCLHSALAETELETVYSEVIPASATLPEFSVTQVQILTPDQFSDTAVSVADVIDQVPSVQVQQTGELGSLQSVTVRGAPSQQTQIYIDGVLQSSVGGEGNYLQQLSLTDIERIEVYPSSTPMQFNQATPGGAINIVRKRQHQTGLTLKAESGSFGRWGGQINARGRWLQTDMSAFLQGIRSDNDFTYVYDGGGTYGTDETELTRKNAGYHSVQGGLSLRRQGDNQSLNGNLEAFQNRKELPRTNNRDDGNAYYADRGVRLSLAYDLNQWVQNLDSSVRYQYLTEQGHLYDPDNQVGIQRNDSQDTLQSHLIQYHHLVSAGSVMLTGSQSLTWDQFSLEDEINGTTLDADAIQLSSSLGGEWFMGNNWTAIVTGRTLWIQNQQDGNRTDDSDWGLQAGLRHPLGPVELQWNIQRSHRQPNLLERYGAKGTFVGSPALESEQSVAADLSVTYKSPQLYAHGSAFIRQTDNAIAATYDSQGVGRYVNVANALYRGIEWQSQWRLKPVRLDVSGTLQTGIIDSGSASYDDGNQVPGYYPLSNDSRLSWQLTPKLMLYQRYLFETGLFYDRYNSSQPPTKHQWDAGVKWQNPRLSMSMDITNLLNRAHLDYSRKPLPGRAILFTIQITTGADS</sequence>
<keyword evidence="10 11" id="KW-0998">Cell outer membrane</keyword>
<dbReference type="InterPro" id="IPR012910">
    <property type="entry name" value="Plug_dom"/>
</dbReference>
<keyword evidence="9 15" id="KW-0675">Receptor</keyword>
<dbReference type="Gene3D" id="2.170.130.10">
    <property type="entry name" value="TonB-dependent receptor, plug domain"/>
    <property type="match status" value="1"/>
</dbReference>
<reference evidence="15 16" key="1">
    <citation type="submission" date="2006-02" db="EMBL/GenBank/DDBJ databases">
        <authorList>
            <person name="Pinhassi J."/>
            <person name="Pedros-Alio C."/>
            <person name="Ferriera S."/>
            <person name="Johnson J."/>
            <person name="Kravitz S."/>
            <person name="Halpern A."/>
            <person name="Remington K."/>
            <person name="Beeson K."/>
            <person name="Tran B."/>
            <person name="Rogers Y.-H."/>
            <person name="Friedman R."/>
            <person name="Venter J.C."/>
        </authorList>
    </citation>
    <scope>NUCLEOTIDE SEQUENCE [LARGE SCALE GENOMIC DNA]</scope>
    <source>
        <strain evidence="15 16">MED297</strain>
    </source>
</reference>
<gene>
    <name evidence="15" type="ORF">MED297_20742</name>
</gene>
<comment type="subcellular location">
    <subcellularLocation>
        <location evidence="1 11">Cell outer membrane</location>
        <topology evidence="1 11">Multi-pass membrane protein</topology>
    </subcellularLocation>
</comment>
<evidence type="ECO:0000313" key="16">
    <source>
        <dbReference type="Proteomes" id="UP000005953"/>
    </source>
</evidence>
<dbReference type="SUPFAM" id="SSF56935">
    <property type="entry name" value="Porins"/>
    <property type="match status" value="1"/>
</dbReference>
<dbReference type="AlphaFoldDB" id="A4B9Q3"/>
<evidence type="ECO:0000256" key="8">
    <source>
        <dbReference type="ARBA" id="ARBA00023136"/>
    </source>
</evidence>
<keyword evidence="4 11" id="KW-1134">Transmembrane beta strand</keyword>
<evidence type="ECO:0000256" key="4">
    <source>
        <dbReference type="ARBA" id="ARBA00022452"/>
    </source>
</evidence>
<comment type="caution">
    <text evidence="15">The sequence shown here is derived from an EMBL/GenBank/DDBJ whole genome shotgun (WGS) entry which is preliminary data.</text>
</comment>
<dbReference type="InterPro" id="IPR039426">
    <property type="entry name" value="TonB-dep_rcpt-like"/>
</dbReference>